<dbReference type="OrthoDB" id="8480385at2"/>
<organism evidence="1 2">
    <name type="scientific">Jiella endophytica</name>
    <dbReference type="NCBI Taxonomy" id="2558362"/>
    <lineage>
        <taxon>Bacteria</taxon>
        <taxon>Pseudomonadati</taxon>
        <taxon>Pseudomonadota</taxon>
        <taxon>Alphaproteobacteria</taxon>
        <taxon>Hyphomicrobiales</taxon>
        <taxon>Aurantimonadaceae</taxon>
        <taxon>Jiella</taxon>
    </lineage>
</organism>
<gene>
    <name evidence="1" type="ORF">E3C22_19620</name>
</gene>
<protein>
    <submittedName>
        <fullName evidence="1">Uncharacterized protein</fullName>
    </submittedName>
</protein>
<dbReference type="EMBL" id="SOZD01000006">
    <property type="protein sequence ID" value="TFF19874.1"/>
    <property type="molecule type" value="Genomic_DNA"/>
</dbReference>
<dbReference type="RefSeq" id="WP_134763555.1">
    <property type="nucleotide sequence ID" value="NZ_SOZD01000006.1"/>
</dbReference>
<comment type="caution">
    <text evidence="1">The sequence shown here is derived from an EMBL/GenBank/DDBJ whole genome shotgun (WGS) entry which is preliminary data.</text>
</comment>
<sequence>MYPGGAASMKIFIKNLVENGNIDEERIIFTAKDDCNLFSYLVTDTTYEDSGAVSDKLRHTYFFPDHEVRKGDLISLRTGVGNDIVYDKGGKKIHRFHWGLRRPVWNNSGDRAMLIEIGRVDVFPRSPNPFRGGRL</sequence>
<reference evidence="1 2" key="1">
    <citation type="submission" date="2019-03" db="EMBL/GenBank/DDBJ databases">
        <title>Jiella endophytica sp. nov., a novel endophytic bacterium isolated from root of Ficus microcarpa Linn. f.</title>
        <authorList>
            <person name="Tuo L."/>
        </authorList>
    </citation>
    <scope>NUCLEOTIDE SEQUENCE [LARGE SCALE GENOMIC DNA]</scope>
    <source>
        <strain evidence="1 2">CBS5Q-3</strain>
    </source>
</reference>
<proteinExistence type="predicted"/>
<name>A0A4Y8RD41_9HYPH</name>
<dbReference type="AlphaFoldDB" id="A0A4Y8RD41"/>
<keyword evidence="2" id="KW-1185">Reference proteome</keyword>
<dbReference type="Proteomes" id="UP000298179">
    <property type="component" value="Unassembled WGS sequence"/>
</dbReference>
<evidence type="ECO:0000313" key="1">
    <source>
        <dbReference type="EMBL" id="TFF19874.1"/>
    </source>
</evidence>
<evidence type="ECO:0000313" key="2">
    <source>
        <dbReference type="Proteomes" id="UP000298179"/>
    </source>
</evidence>
<accession>A0A4Y8RD41</accession>